<feature type="compositionally biased region" description="Polar residues" evidence="1">
    <location>
        <begin position="373"/>
        <end position="385"/>
    </location>
</feature>
<gene>
    <name evidence="2" type="ORF">FGG08_004656</name>
</gene>
<feature type="compositionally biased region" description="Basic and acidic residues" evidence="1">
    <location>
        <begin position="410"/>
        <end position="420"/>
    </location>
</feature>
<feature type="compositionally biased region" description="Polar residues" evidence="1">
    <location>
        <begin position="804"/>
        <end position="813"/>
    </location>
</feature>
<evidence type="ECO:0000313" key="3">
    <source>
        <dbReference type="Proteomes" id="UP000698800"/>
    </source>
</evidence>
<sequence>METLHGNEPCNSNTANGEAAILNAFFKKGMLTVHAERLVDLALQELGLGAPGQWTADRVKDWIEHKKRRISQRNQFEEVSALSDALNWAVKHPDPDPSNPGESFRWIEPVNIQQSGPEDFGQGLNFRSQIPLSTMSISGSFPAAHEFQLQQNGEYHLGHTGDTQDGFDDRTNIPPSTSQIHPSLQGLDFSSVMGSGQLYPRCTDYFELTKTVASDSSLYARYVGANNSIGGSDVSLRAATETTTANVLDHNHASTQKLDADAQMLLDNFAAYDRMSNNDNTLNSTRGINGAPPSDAESHAAQGDQLAGLLEAVTSAAGQEAAQFQVHDRAGMNSTTGRPRRTTRNSRVSASPQVSQANGGTTNTNGKRKRQTSSKAAQNDDSQLDQLELIDGDTPPFTSQRWKRAALDASRGETSDRDGDVDGEAGDDNNTLEIRELPPQVAMSDARAAGVHSAAALFRRPSASSKKYTRPPMSKLFSSLELSPENFLHLQAAAKGFMLDKNYPERQDCVGSRGKGDTDMVKLRLYNCVKDFLEKEGNGEKFFGKNVVPEGSKKRKFVWPAQKNRIISLVTPLLRRMVTNERQRQYAIETRKGGGAGPIKRKFSETETPPRNCSSGPSEPGSSAEMHEALFRRLSEPPSGVLVNGGSGEDPRPGVADLGLISGLSQADWNVLVATVQEHFHYGHLNHTGGNGCNSQCVNQFFYDVFVKEMGYLEKSSWSMTGNEHVDADAKQEFAYKIVQDLFSAITRNFEEGNAQQDTLIRQPQRKKRKTATPAAAAPTNTRSSDRQRQKGFTQPTPPHSSHEAGTQTLTPPESSGLLESTSSENVKLQINIMKNEDRQHPPFHIHSKTCPDYESLRRSALRDVSRGGNGSHIQVLLGTGLTPVSGDKDYENALRTVRETVWMDKELKVLVFLS</sequence>
<feature type="region of interest" description="Disordered" evidence="1">
    <location>
        <begin position="588"/>
        <end position="626"/>
    </location>
</feature>
<accession>A0A9P8KZB3</accession>
<dbReference type="EMBL" id="JAGHQL010000097">
    <property type="protein sequence ID" value="KAH0538768.1"/>
    <property type="molecule type" value="Genomic_DNA"/>
</dbReference>
<comment type="caution">
    <text evidence="2">The sequence shown here is derived from an EMBL/GenBank/DDBJ whole genome shotgun (WGS) entry which is preliminary data.</text>
</comment>
<reference evidence="2" key="1">
    <citation type="submission" date="2021-03" db="EMBL/GenBank/DDBJ databases">
        <title>Comparative genomics and phylogenomic investigation of the class Geoglossomycetes provide insights into ecological specialization and systematics.</title>
        <authorList>
            <person name="Melie T."/>
            <person name="Pirro S."/>
            <person name="Miller A.N."/>
            <person name="Quandt A."/>
        </authorList>
    </citation>
    <scope>NUCLEOTIDE SEQUENCE</scope>
    <source>
        <strain evidence="2">GBOQ0MN5Z8</strain>
    </source>
</reference>
<name>A0A9P8KZB3_9PEZI</name>
<feature type="region of interest" description="Disordered" evidence="1">
    <location>
        <begin position="281"/>
        <end position="302"/>
    </location>
</feature>
<proteinExistence type="predicted"/>
<feature type="compositionally biased region" description="Low complexity" evidence="1">
    <location>
        <begin position="614"/>
        <end position="624"/>
    </location>
</feature>
<protein>
    <submittedName>
        <fullName evidence="2">Uncharacterized protein</fullName>
    </submittedName>
</protein>
<feature type="region of interest" description="Disordered" evidence="1">
    <location>
        <begin position="755"/>
        <end position="822"/>
    </location>
</feature>
<feature type="compositionally biased region" description="Polar residues" evidence="1">
    <location>
        <begin position="345"/>
        <end position="365"/>
    </location>
</feature>
<evidence type="ECO:0000256" key="1">
    <source>
        <dbReference type="SAM" id="MobiDB-lite"/>
    </source>
</evidence>
<keyword evidence="3" id="KW-1185">Reference proteome</keyword>
<dbReference type="AlphaFoldDB" id="A0A9P8KZB3"/>
<feature type="region of interest" description="Disordered" evidence="1">
    <location>
        <begin position="320"/>
        <end position="431"/>
    </location>
</feature>
<dbReference type="OrthoDB" id="5373017at2759"/>
<organism evidence="2 3">
    <name type="scientific">Glutinoglossum americanum</name>
    <dbReference type="NCBI Taxonomy" id="1670608"/>
    <lineage>
        <taxon>Eukaryota</taxon>
        <taxon>Fungi</taxon>
        <taxon>Dikarya</taxon>
        <taxon>Ascomycota</taxon>
        <taxon>Pezizomycotina</taxon>
        <taxon>Geoglossomycetes</taxon>
        <taxon>Geoglossales</taxon>
        <taxon>Geoglossaceae</taxon>
        <taxon>Glutinoglossum</taxon>
    </lineage>
</organism>
<dbReference type="Proteomes" id="UP000698800">
    <property type="component" value="Unassembled WGS sequence"/>
</dbReference>
<evidence type="ECO:0000313" key="2">
    <source>
        <dbReference type="EMBL" id="KAH0538768.1"/>
    </source>
</evidence>